<dbReference type="SUPFAM" id="SSF51445">
    <property type="entry name" value="(Trans)glycosidases"/>
    <property type="match status" value="1"/>
</dbReference>
<protein>
    <submittedName>
        <fullName evidence="3">DUF4832 domain-containing protein</fullName>
    </submittedName>
</protein>
<proteinExistence type="predicted"/>
<gene>
    <name evidence="3" type="ORF">IAB98_10240</name>
</gene>
<dbReference type="Gene3D" id="3.20.20.80">
    <property type="entry name" value="Glycosidases"/>
    <property type="match status" value="1"/>
</dbReference>
<keyword evidence="1" id="KW-0472">Membrane</keyword>
<feature type="domain" description="DUF4832" evidence="2">
    <location>
        <begin position="256"/>
        <end position="435"/>
    </location>
</feature>
<dbReference type="AlphaFoldDB" id="A0A9D1EKL3"/>
<evidence type="ECO:0000259" key="2">
    <source>
        <dbReference type="Pfam" id="PF16116"/>
    </source>
</evidence>
<sequence length="457" mass="52388">MGKSKVPYIAMLLLAVAIGAMLLYLIPHRYRLNQTTTYKESGRELTNPLTGYAPEAYSIKECEDSRLVYIGLTWAMWEPSPGKYDTEALEEYFHIDRWKREGKHAVLRFLCDVPGEEEHMDIPQWLYEETGDGAFYDTGYGQGYSPNYDNEYLIERHRMAIEALAQYLGQDDFVAYVELGSLGHWGEWHTNTDEGVAPLPSPEICWDYVLAYSDHFHHARLLMRRNFVMAAEGAMGLYNDMVGDRESTEEWLGWIEDGGSFATAGDPLEYQTMTSFWQSAPCGGEFTSRYPLEELLGERLDATLSMIRESHMTFIGPKCPEGELKDSQAAKLLEGELGYRYYISELSTHYSFSQGRLEVGMTWQNSGLAPLYFDWPVTMYVYDSHGNLEYWETVEINLSELYPGKEIQTMTHIPFTQEFQKGFRIGIGITDPDEEECIELAMDAPLQDGVQIIYTKD</sequence>
<evidence type="ECO:0000256" key="1">
    <source>
        <dbReference type="SAM" id="Phobius"/>
    </source>
</evidence>
<evidence type="ECO:0000313" key="4">
    <source>
        <dbReference type="Proteomes" id="UP000886841"/>
    </source>
</evidence>
<comment type="caution">
    <text evidence="3">The sequence shown here is derived from an EMBL/GenBank/DDBJ whole genome shotgun (WGS) entry which is preliminary data.</text>
</comment>
<dbReference type="Proteomes" id="UP000886841">
    <property type="component" value="Unassembled WGS sequence"/>
</dbReference>
<organism evidence="3 4">
    <name type="scientific">Candidatus Egerieimonas intestinavium</name>
    <dbReference type="NCBI Taxonomy" id="2840777"/>
    <lineage>
        <taxon>Bacteria</taxon>
        <taxon>Bacillati</taxon>
        <taxon>Bacillota</taxon>
        <taxon>Clostridia</taxon>
        <taxon>Lachnospirales</taxon>
        <taxon>Lachnospiraceae</taxon>
        <taxon>Lachnospiraceae incertae sedis</taxon>
        <taxon>Candidatus Egerieimonas</taxon>
    </lineage>
</organism>
<feature type="transmembrane region" description="Helical" evidence="1">
    <location>
        <begin position="6"/>
        <end position="26"/>
    </location>
</feature>
<keyword evidence="1" id="KW-0812">Transmembrane</keyword>
<dbReference type="InterPro" id="IPR017853">
    <property type="entry name" value="GH"/>
</dbReference>
<dbReference type="Pfam" id="PF16116">
    <property type="entry name" value="DUF4832"/>
    <property type="match status" value="1"/>
</dbReference>
<reference evidence="3" key="2">
    <citation type="journal article" date="2021" name="PeerJ">
        <title>Extensive microbial diversity within the chicken gut microbiome revealed by metagenomics and culture.</title>
        <authorList>
            <person name="Gilroy R."/>
            <person name="Ravi A."/>
            <person name="Getino M."/>
            <person name="Pursley I."/>
            <person name="Horton D.L."/>
            <person name="Alikhan N.F."/>
            <person name="Baker D."/>
            <person name="Gharbi K."/>
            <person name="Hall N."/>
            <person name="Watson M."/>
            <person name="Adriaenssens E.M."/>
            <person name="Foster-Nyarko E."/>
            <person name="Jarju S."/>
            <person name="Secka A."/>
            <person name="Antonio M."/>
            <person name="Oren A."/>
            <person name="Chaudhuri R.R."/>
            <person name="La Ragione R."/>
            <person name="Hildebrand F."/>
            <person name="Pallen M.J."/>
        </authorList>
    </citation>
    <scope>NUCLEOTIDE SEQUENCE</scope>
    <source>
        <strain evidence="3">ChiSxjej1B13-7041</strain>
    </source>
</reference>
<accession>A0A9D1EKL3</accession>
<name>A0A9D1EKL3_9FIRM</name>
<dbReference type="EMBL" id="DVHU01000091">
    <property type="protein sequence ID" value="HIR93783.1"/>
    <property type="molecule type" value="Genomic_DNA"/>
</dbReference>
<reference evidence="3" key="1">
    <citation type="submission" date="2020-10" db="EMBL/GenBank/DDBJ databases">
        <authorList>
            <person name="Gilroy R."/>
        </authorList>
    </citation>
    <scope>NUCLEOTIDE SEQUENCE</scope>
    <source>
        <strain evidence="3">ChiSxjej1B13-7041</strain>
    </source>
</reference>
<dbReference type="InterPro" id="IPR032267">
    <property type="entry name" value="DUF4832"/>
</dbReference>
<evidence type="ECO:0000313" key="3">
    <source>
        <dbReference type="EMBL" id="HIR93783.1"/>
    </source>
</evidence>
<keyword evidence="1" id="KW-1133">Transmembrane helix</keyword>